<reference evidence="1 2" key="1">
    <citation type="submission" date="2024-11" db="EMBL/GenBank/DDBJ databases">
        <title>A near-complete genome assembly of Cinchona calisaya.</title>
        <authorList>
            <person name="Lian D.C."/>
            <person name="Zhao X.W."/>
            <person name="Wei L."/>
        </authorList>
    </citation>
    <scope>NUCLEOTIDE SEQUENCE [LARGE SCALE GENOMIC DNA]</scope>
    <source>
        <tissue evidence="1">Nenye</tissue>
    </source>
</reference>
<gene>
    <name evidence="1" type="ORF">ACH5RR_023329</name>
</gene>
<comment type="caution">
    <text evidence="1">The sequence shown here is derived from an EMBL/GenBank/DDBJ whole genome shotgun (WGS) entry which is preliminary data.</text>
</comment>
<accession>A0ABD2ZDH5</accession>
<protein>
    <submittedName>
        <fullName evidence="1">Uncharacterized protein</fullName>
    </submittedName>
</protein>
<dbReference type="EMBL" id="JBJUIK010000010">
    <property type="protein sequence ID" value="KAL3516427.1"/>
    <property type="molecule type" value="Genomic_DNA"/>
</dbReference>
<name>A0ABD2ZDH5_9GENT</name>
<keyword evidence="2" id="KW-1185">Reference proteome</keyword>
<evidence type="ECO:0000313" key="2">
    <source>
        <dbReference type="Proteomes" id="UP001630127"/>
    </source>
</evidence>
<proteinExistence type="predicted"/>
<evidence type="ECO:0000313" key="1">
    <source>
        <dbReference type="EMBL" id="KAL3516427.1"/>
    </source>
</evidence>
<dbReference type="AlphaFoldDB" id="A0ABD2ZDH5"/>
<organism evidence="1 2">
    <name type="scientific">Cinchona calisaya</name>
    <dbReference type="NCBI Taxonomy" id="153742"/>
    <lineage>
        <taxon>Eukaryota</taxon>
        <taxon>Viridiplantae</taxon>
        <taxon>Streptophyta</taxon>
        <taxon>Embryophyta</taxon>
        <taxon>Tracheophyta</taxon>
        <taxon>Spermatophyta</taxon>
        <taxon>Magnoliopsida</taxon>
        <taxon>eudicotyledons</taxon>
        <taxon>Gunneridae</taxon>
        <taxon>Pentapetalae</taxon>
        <taxon>asterids</taxon>
        <taxon>lamiids</taxon>
        <taxon>Gentianales</taxon>
        <taxon>Rubiaceae</taxon>
        <taxon>Cinchonoideae</taxon>
        <taxon>Cinchoneae</taxon>
        <taxon>Cinchona</taxon>
    </lineage>
</organism>
<dbReference type="Proteomes" id="UP001630127">
    <property type="component" value="Unassembled WGS sequence"/>
</dbReference>
<sequence>MDSTVSQRLPMIDQAFAKLVVDLDYPISKWEAATSEAYLKYSLNKIQIQDLGNNFKVQGIKENEEKLSSDKESIIHEALPGYHAYRRDHTKAEYLEEVREVNDAADELVADIKCVKGDGAAEILSRRLDVIEKALQGIGKQTDCLFSEALAARNKLLNSIRFSHF</sequence>